<dbReference type="Gene3D" id="3.40.50.1820">
    <property type="entry name" value="alpha/beta hydrolase"/>
    <property type="match status" value="1"/>
</dbReference>
<keyword evidence="6" id="KW-0732">Signal</keyword>
<dbReference type="OrthoDB" id="6846267at2759"/>
<feature type="non-terminal residue" evidence="8">
    <location>
        <position position="248"/>
    </location>
</feature>
<feature type="signal peptide" evidence="6">
    <location>
        <begin position="1"/>
        <end position="20"/>
    </location>
</feature>
<evidence type="ECO:0000256" key="1">
    <source>
        <dbReference type="ARBA" id="ARBA00005964"/>
    </source>
</evidence>
<evidence type="ECO:0000313" key="9">
    <source>
        <dbReference type="Proteomes" id="UP000051574"/>
    </source>
</evidence>
<evidence type="ECO:0000259" key="7">
    <source>
        <dbReference type="Pfam" id="PF00135"/>
    </source>
</evidence>
<feature type="chain" id="PRO_5006520939" description="Carboxylic ester hydrolase" evidence="6">
    <location>
        <begin position="21"/>
        <end position="248"/>
    </location>
</feature>
<gene>
    <name evidence="8" type="ORF">AMK59_5607</name>
</gene>
<dbReference type="PANTHER" id="PTHR11559">
    <property type="entry name" value="CARBOXYLESTERASE"/>
    <property type="match status" value="1"/>
</dbReference>
<dbReference type="PROSITE" id="PS00122">
    <property type="entry name" value="CARBOXYLESTERASE_B_1"/>
    <property type="match status" value="1"/>
</dbReference>
<comment type="similarity">
    <text evidence="1 6">Belongs to the type-B carboxylesterase/lipase family.</text>
</comment>
<reference evidence="8 9" key="1">
    <citation type="submission" date="2015-09" db="EMBL/GenBank/DDBJ databases">
        <title>Draft genome of the scarab beetle Oryctes borbonicus.</title>
        <authorList>
            <person name="Meyer J.M."/>
            <person name="Markov G.V."/>
            <person name="Baskaran P."/>
            <person name="Herrmann M."/>
            <person name="Sommer R.J."/>
            <person name="Roedelsperger C."/>
        </authorList>
    </citation>
    <scope>NUCLEOTIDE SEQUENCE [LARGE SCALE GENOMIC DNA]</scope>
    <source>
        <strain evidence="8">OB123</strain>
        <tissue evidence="8">Whole animal</tissue>
    </source>
</reference>
<dbReference type="InterPro" id="IPR019826">
    <property type="entry name" value="Carboxylesterase_B_AS"/>
</dbReference>
<comment type="caution">
    <text evidence="8">The sequence shown here is derived from an EMBL/GenBank/DDBJ whole genome shotgun (WGS) entry which is preliminary data.</text>
</comment>
<protein>
    <recommendedName>
        <fullName evidence="6">Carboxylic ester hydrolase</fullName>
        <ecNumber evidence="6">3.1.1.-</ecNumber>
    </recommendedName>
</protein>
<evidence type="ECO:0000256" key="5">
    <source>
        <dbReference type="ARBA" id="ARBA00023180"/>
    </source>
</evidence>
<evidence type="ECO:0000256" key="6">
    <source>
        <dbReference type="RuleBase" id="RU361235"/>
    </source>
</evidence>
<dbReference type="AlphaFoldDB" id="A0A0T6B3Q1"/>
<keyword evidence="2" id="KW-0719">Serine esterase</keyword>
<name>A0A0T6B3Q1_9SCAR</name>
<evidence type="ECO:0000256" key="2">
    <source>
        <dbReference type="ARBA" id="ARBA00022487"/>
    </source>
</evidence>
<dbReference type="InterPro" id="IPR029058">
    <property type="entry name" value="AB_hydrolase_fold"/>
</dbReference>
<keyword evidence="9" id="KW-1185">Reference proteome</keyword>
<dbReference type="InterPro" id="IPR050309">
    <property type="entry name" value="Type-B_Carboxylest/Lipase"/>
</dbReference>
<accession>A0A0T6B3Q1</accession>
<dbReference type="Pfam" id="PF00135">
    <property type="entry name" value="COesterase"/>
    <property type="match status" value="1"/>
</dbReference>
<evidence type="ECO:0000256" key="3">
    <source>
        <dbReference type="ARBA" id="ARBA00022801"/>
    </source>
</evidence>
<keyword evidence="4" id="KW-1015">Disulfide bond</keyword>
<evidence type="ECO:0000313" key="8">
    <source>
        <dbReference type="EMBL" id="KRT81774.1"/>
    </source>
</evidence>
<feature type="domain" description="Carboxylesterase type B" evidence="7">
    <location>
        <begin position="25"/>
        <end position="246"/>
    </location>
</feature>
<sequence>MYSLKCFLYLIAFVLYFCNGEDDRQPIVNTSLGKVRGFTLTTRLGKSFYAFTSIRYAEAPINNLRFQPPVPVDKWDDIYDATKPGPVCPQPNNQNSSEDCLMLNVYTNELPTNGKEVCKPVMVFFHPGGFYGYTGAIYMFGPQYLLDEEIVLVTANYRLGSLGFLSTGTKEAPGNNGFKDQVIVLKWIHDHIKAFGGNPEMVTISGYSAGARSTSLHLVSPMSRGLFHRAIVMSASAFGHATTPTNQY</sequence>
<keyword evidence="5" id="KW-0325">Glycoprotein</keyword>
<dbReference type="EC" id="3.1.1.-" evidence="6"/>
<evidence type="ECO:0000256" key="4">
    <source>
        <dbReference type="ARBA" id="ARBA00023157"/>
    </source>
</evidence>
<proteinExistence type="inferred from homology"/>
<dbReference type="InterPro" id="IPR002018">
    <property type="entry name" value="CarbesteraseB"/>
</dbReference>
<dbReference type="Proteomes" id="UP000051574">
    <property type="component" value="Unassembled WGS sequence"/>
</dbReference>
<dbReference type="SUPFAM" id="SSF53474">
    <property type="entry name" value="alpha/beta-Hydrolases"/>
    <property type="match status" value="1"/>
</dbReference>
<dbReference type="EMBL" id="LJIG01016047">
    <property type="protein sequence ID" value="KRT81774.1"/>
    <property type="molecule type" value="Genomic_DNA"/>
</dbReference>
<dbReference type="GO" id="GO:0052689">
    <property type="term" value="F:carboxylic ester hydrolase activity"/>
    <property type="evidence" value="ECO:0007669"/>
    <property type="project" value="UniProtKB-KW"/>
</dbReference>
<keyword evidence="3 6" id="KW-0378">Hydrolase</keyword>
<organism evidence="8 9">
    <name type="scientific">Oryctes borbonicus</name>
    <dbReference type="NCBI Taxonomy" id="1629725"/>
    <lineage>
        <taxon>Eukaryota</taxon>
        <taxon>Metazoa</taxon>
        <taxon>Ecdysozoa</taxon>
        <taxon>Arthropoda</taxon>
        <taxon>Hexapoda</taxon>
        <taxon>Insecta</taxon>
        <taxon>Pterygota</taxon>
        <taxon>Neoptera</taxon>
        <taxon>Endopterygota</taxon>
        <taxon>Coleoptera</taxon>
        <taxon>Polyphaga</taxon>
        <taxon>Scarabaeiformia</taxon>
        <taxon>Scarabaeidae</taxon>
        <taxon>Dynastinae</taxon>
        <taxon>Oryctes</taxon>
    </lineage>
</organism>